<comment type="caution">
    <text evidence="2">The sequence shown here is derived from an EMBL/GenBank/DDBJ whole genome shotgun (WGS) entry which is preliminary data.</text>
</comment>
<evidence type="ECO:0000313" key="2">
    <source>
        <dbReference type="EMBL" id="KAA1069991.1"/>
    </source>
</evidence>
<dbReference type="OrthoDB" id="2516383at2759"/>
<organism evidence="2 3">
    <name type="scientific">Puccinia graminis f. sp. tritici</name>
    <dbReference type="NCBI Taxonomy" id="56615"/>
    <lineage>
        <taxon>Eukaryota</taxon>
        <taxon>Fungi</taxon>
        <taxon>Dikarya</taxon>
        <taxon>Basidiomycota</taxon>
        <taxon>Pucciniomycotina</taxon>
        <taxon>Pucciniomycetes</taxon>
        <taxon>Pucciniales</taxon>
        <taxon>Pucciniaceae</taxon>
        <taxon>Puccinia</taxon>
    </lineage>
</organism>
<feature type="region of interest" description="Disordered" evidence="1">
    <location>
        <begin position="1"/>
        <end position="41"/>
    </location>
</feature>
<evidence type="ECO:0000256" key="1">
    <source>
        <dbReference type="SAM" id="MobiDB-lite"/>
    </source>
</evidence>
<proteinExistence type="predicted"/>
<name>A0A5B0M0A3_PUCGR</name>
<protein>
    <submittedName>
        <fullName evidence="2">Uncharacterized protein</fullName>
    </submittedName>
</protein>
<sequence>MTGKDPVIRWNVQTQSGFQDQERPTIRLASPTNSRTGLSEKYSGPWFVRQEVGLACPSRNRSAHQQLGQASSTTGRTAMSENCPGRPVQ</sequence>
<accession>A0A5B0M0A3</accession>
<dbReference type="AlphaFoldDB" id="A0A5B0M0A3"/>
<dbReference type="Proteomes" id="UP000324748">
    <property type="component" value="Unassembled WGS sequence"/>
</dbReference>
<gene>
    <name evidence="2" type="ORF">PGT21_001373</name>
</gene>
<feature type="region of interest" description="Disordered" evidence="1">
    <location>
        <begin position="58"/>
        <end position="89"/>
    </location>
</feature>
<feature type="compositionally biased region" description="Polar residues" evidence="1">
    <location>
        <begin position="59"/>
        <end position="80"/>
    </location>
</feature>
<reference evidence="2 3" key="1">
    <citation type="submission" date="2019-05" db="EMBL/GenBank/DDBJ databases">
        <title>Emergence of the Ug99 lineage of the wheat stem rust pathogen through somatic hybridization.</title>
        <authorList>
            <person name="Li F."/>
            <person name="Upadhyaya N.M."/>
            <person name="Sperschneider J."/>
            <person name="Matny O."/>
            <person name="Nguyen-Phuc H."/>
            <person name="Mago R."/>
            <person name="Raley C."/>
            <person name="Miller M.E."/>
            <person name="Silverstein K.A.T."/>
            <person name="Henningsen E."/>
            <person name="Hirsch C.D."/>
            <person name="Visser B."/>
            <person name="Pretorius Z.A."/>
            <person name="Steffenson B.J."/>
            <person name="Schwessinger B."/>
            <person name="Dodds P.N."/>
            <person name="Figueroa M."/>
        </authorList>
    </citation>
    <scope>NUCLEOTIDE SEQUENCE [LARGE SCALE GENOMIC DNA]</scope>
    <source>
        <strain evidence="2">21-0</strain>
    </source>
</reference>
<dbReference type="EMBL" id="VSWC01000172">
    <property type="protein sequence ID" value="KAA1069991.1"/>
    <property type="molecule type" value="Genomic_DNA"/>
</dbReference>
<evidence type="ECO:0000313" key="3">
    <source>
        <dbReference type="Proteomes" id="UP000324748"/>
    </source>
</evidence>
<keyword evidence="3" id="KW-1185">Reference proteome</keyword>